<dbReference type="PROSITE" id="PS50994">
    <property type="entry name" value="INTEGRASE"/>
    <property type="match status" value="1"/>
</dbReference>
<dbReference type="InterPro" id="IPR012337">
    <property type="entry name" value="RNaseH-like_sf"/>
</dbReference>
<dbReference type="Gene3D" id="3.30.70.270">
    <property type="match status" value="1"/>
</dbReference>
<dbReference type="GO" id="GO:0003964">
    <property type="term" value="F:RNA-directed DNA polymerase activity"/>
    <property type="evidence" value="ECO:0007669"/>
    <property type="project" value="UniProtKB-KW"/>
</dbReference>
<dbReference type="Pfam" id="PF17919">
    <property type="entry name" value="RT_RNaseH_2"/>
    <property type="match status" value="1"/>
</dbReference>
<keyword evidence="3" id="KW-0548">Nucleotidyltransferase</keyword>
<dbReference type="SUPFAM" id="SSF56672">
    <property type="entry name" value="DNA/RNA polymerases"/>
    <property type="match status" value="1"/>
</dbReference>
<comment type="caution">
    <text evidence="3">The sequence shown here is derived from an EMBL/GenBank/DDBJ whole genome shotgun (WGS) entry which is preliminary data.</text>
</comment>
<dbReference type="PANTHER" id="PTHR34072">
    <property type="entry name" value="ENZYMATIC POLYPROTEIN-RELATED"/>
    <property type="match status" value="1"/>
</dbReference>
<feature type="domain" description="Integrase catalytic" evidence="2">
    <location>
        <begin position="436"/>
        <end position="647"/>
    </location>
</feature>
<protein>
    <submittedName>
        <fullName evidence="3">Putative reverse transcriptase domain-containing protein</fullName>
    </submittedName>
</protein>
<dbReference type="PANTHER" id="PTHR34072:SF52">
    <property type="entry name" value="RIBONUCLEASE H"/>
    <property type="match status" value="1"/>
</dbReference>
<organism evidence="3">
    <name type="scientific">Tanacetum cinerariifolium</name>
    <name type="common">Dalmatian daisy</name>
    <name type="synonym">Chrysanthemum cinerariifolium</name>
    <dbReference type="NCBI Taxonomy" id="118510"/>
    <lineage>
        <taxon>Eukaryota</taxon>
        <taxon>Viridiplantae</taxon>
        <taxon>Streptophyta</taxon>
        <taxon>Embryophyta</taxon>
        <taxon>Tracheophyta</taxon>
        <taxon>Spermatophyta</taxon>
        <taxon>Magnoliopsida</taxon>
        <taxon>eudicotyledons</taxon>
        <taxon>Gunneridae</taxon>
        <taxon>Pentapetalae</taxon>
        <taxon>asterids</taxon>
        <taxon>campanulids</taxon>
        <taxon>Asterales</taxon>
        <taxon>Asteraceae</taxon>
        <taxon>Asteroideae</taxon>
        <taxon>Anthemideae</taxon>
        <taxon>Anthemidinae</taxon>
        <taxon>Tanacetum</taxon>
    </lineage>
</organism>
<dbReference type="InterPro" id="IPR043502">
    <property type="entry name" value="DNA/RNA_pol_sf"/>
</dbReference>
<name>A0A6L2N292_TANCI</name>
<dbReference type="FunFam" id="3.30.70.270:FF:000026">
    <property type="entry name" value="Transposon Ty3-G Gag-Pol polyprotein"/>
    <property type="match status" value="1"/>
</dbReference>
<sequence length="678" mass="77455">MTTRNAGQETAAPRGGRTRGRTGREGGRTRGRSGDHGDGRIDCPGGQVCGQGSEFLACNPEEYDGKGGTIAYTRWVKKMDSVQDMSGCGNDQKVKYTAGSFVGMDQSKRTLRREEIGGSKDRNWRDDNKRTRTGNAFATTTNLVRRDNTGHLAKDCRVVPRKVNPMNVRNLAAAQEARQDPNIVTGTFTLNNHYATTLFDSGVDYSFIYTTFIPLLSIEPSDLGSSYEIKRASGQLVEIDKAEIIFHEKVVRIPLLDSKVIRVLGERPKEKARHLMSVKAKEQKQEEMVVKISNLSYFPCGFYTGKIKAVKNWEAPRTLSEFRLFLGLVGYYRRFIENFSKIAKYLTILTQKSKTVDWGEEREREFQTLKEILCNAPILALPDGPKYFVVYCDASGLGLDCVLMQIGKVIAYASRHYLYGSKSVIYIDLKSLQHIFNQKELNMRQRRWIELFRDYDCEIRYHSGKANVVADVLSKKERIKPKRIRSMNMSLQSSIKDYKMDRLARLFLNEIVTRHGVPISIISDHDSRFTSRFWRSMQEALGTRLDMSTAYHPQTDGHSEHKIQTLEDMLRSCVIDFEEVGMFIFHWLSFPITTAEVREGQLIGPELVQETTKKISQIKNMLKAARDRQKSYANKKRKPLEFCVAYRLRLHKELNGVHDTFHVSNLKKCLADPTLQGP</sequence>
<dbReference type="InterPro" id="IPR036397">
    <property type="entry name" value="RNaseH_sf"/>
</dbReference>
<proteinExistence type="predicted"/>
<keyword evidence="3" id="KW-0808">Transferase</keyword>
<dbReference type="Gene3D" id="3.30.420.10">
    <property type="entry name" value="Ribonuclease H-like superfamily/Ribonuclease H"/>
    <property type="match status" value="1"/>
</dbReference>
<dbReference type="EMBL" id="BKCJ010007934">
    <property type="protein sequence ID" value="GEU79729.1"/>
    <property type="molecule type" value="Genomic_DNA"/>
</dbReference>
<reference evidence="3" key="1">
    <citation type="journal article" date="2019" name="Sci. Rep.">
        <title>Draft genome of Tanacetum cinerariifolium, the natural source of mosquito coil.</title>
        <authorList>
            <person name="Yamashiro T."/>
            <person name="Shiraishi A."/>
            <person name="Satake H."/>
            <person name="Nakayama K."/>
        </authorList>
    </citation>
    <scope>NUCLEOTIDE SEQUENCE</scope>
</reference>
<dbReference type="CDD" id="cd09274">
    <property type="entry name" value="RNase_HI_RT_Ty3"/>
    <property type="match status" value="1"/>
</dbReference>
<feature type="region of interest" description="Disordered" evidence="1">
    <location>
        <begin position="1"/>
        <end position="41"/>
    </location>
</feature>
<evidence type="ECO:0000313" key="3">
    <source>
        <dbReference type="EMBL" id="GEU79729.1"/>
    </source>
</evidence>
<dbReference type="GO" id="GO:0015074">
    <property type="term" value="P:DNA integration"/>
    <property type="evidence" value="ECO:0007669"/>
    <property type="project" value="InterPro"/>
</dbReference>
<feature type="compositionally biased region" description="Basic and acidic residues" evidence="1">
    <location>
        <begin position="22"/>
        <end position="41"/>
    </location>
</feature>
<dbReference type="SUPFAM" id="SSF53098">
    <property type="entry name" value="Ribonuclease H-like"/>
    <property type="match status" value="1"/>
</dbReference>
<dbReference type="Pfam" id="PF08284">
    <property type="entry name" value="RVP_2"/>
    <property type="match status" value="1"/>
</dbReference>
<gene>
    <name evidence="3" type="ORF">Tci_051707</name>
</gene>
<dbReference type="AlphaFoldDB" id="A0A6L2N292"/>
<accession>A0A6L2N292</accession>
<dbReference type="GO" id="GO:0003676">
    <property type="term" value="F:nucleic acid binding"/>
    <property type="evidence" value="ECO:0007669"/>
    <property type="project" value="InterPro"/>
</dbReference>
<evidence type="ECO:0000259" key="2">
    <source>
        <dbReference type="PROSITE" id="PS50994"/>
    </source>
</evidence>
<dbReference type="InterPro" id="IPR001584">
    <property type="entry name" value="Integrase_cat-core"/>
</dbReference>
<dbReference type="InterPro" id="IPR043128">
    <property type="entry name" value="Rev_trsase/Diguanyl_cyclase"/>
</dbReference>
<evidence type="ECO:0000256" key="1">
    <source>
        <dbReference type="SAM" id="MobiDB-lite"/>
    </source>
</evidence>
<dbReference type="InterPro" id="IPR041577">
    <property type="entry name" value="RT_RNaseH_2"/>
</dbReference>
<keyword evidence="3" id="KW-0695">RNA-directed DNA polymerase</keyword>